<proteinExistence type="predicted"/>
<dbReference type="InterPro" id="IPR050287">
    <property type="entry name" value="MTA/SAH_deaminase"/>
</dbReference>
<dbReference type="SUPFAM" id="SSF51338">
    <property type="entry name" value="Composite domain of metallo-dependent hydrolases"/>
    <property type="match status" value="1"/>
</dbReference>
<dbReference type="Gene3D" id="3.20.20.140">
    <property type="entry name" value="Metal-dependent hydrolases"/>
    <property type="match status" value="1"/>
</dbReference>
<sequence>MLDILIKNATYFDEDFQLTTGDIAIKDGYFVTYDGQEAAQSVVASDKTWLPGLVDNHIHISQQFLQGQLLFQRPIVWQRINVPFEAALDEALVQLSTKAAVATMIKNGTTSFVDSGCPKALAMVEVLDELKIRGHIGYQTADLIPFETLKTTPKAAFDRNLELIKVLKDNPLIAPILGITTLPATTPALQENVLLYGKEQQVMTSCHMNEYESEILTTIVETGLRPYEYLEKIGAMHAKFLGPHSLFLSENEKTIIQENQSQVVHCPFSNSAKGIPETDALLARQIRTYLGTDGAGHGGLDMFREMRLFSAKMQLHAKAKGDYALVNTRDILKMATTSVEPLLGKIKVGYKADLISLDTNNLDYLSGKVDENTLIEIAKGGHVNDSIINGDCVMRDRELLTIDEDRLKADLQAYQKQVKTAVTV</sequence>
<protein>
    <submittedName>
        <fullName evidence="3">Amidohydrolase family protein</fullName>
    </submittedName>
</protein>
<gene>
    <name evidence="3" type="ORF">ACFQ5M_04420</name>
</gene>
<feature type="domain" description="Amidohydrolase-related" evidence="2">
    <location>
        <begin position="50"/>
        <end position="392"/>
    </location>
</feature>
<dbReference type="InterPro" id="IPR006680">
    <property type="entry name" value="Amidohydro-rel"/>
</dbReference>
<dbReference type="PANTHER" id="PTHR43794">
    <property type="entry name" value="AMINOHYDROLASE SSNA-RELATED"/>
    <property type="match status" value="1"/>
</dbReference>
<dbReference type="SUPFAM" id="SSF51556">
    <property type="entry name" value="Metallo-dependent hydrolases"/>
    <property type="match status" value="1"/>
</dbReference>
<dbReference type="Pfam" id="PF01979">
    <property type="entry name" value="Amidohydro_1"/>
    <property type="match status" value="1"/>
</dbReference>
<comment type="caution">
    <text evidence="3">The sequence shown here is derived from an EMBL/GenBank/DDBJ whole genome shotgun (WGS) entry which is preliminary data.</text>
</comment>
<evidence type="ECO:0000256" key="1">
    <source>
        <dbReference type="ARBA" id="ARBA00022801"/>
    </source>
</evidence>
<dbReference type="Proteomes" id="UP001597267">
    <property type="component" value="Unassembled WGS sequence"/>
</dbReference>
<name>A0ABW4J6P4_9LACO</name>
<keyword evidence="4" id="KW-1185">Reference proteome</keyword>
<dbReference type="InterPro" id="IPR011059">
    <property type="entry name" value="Metal-dep_hydrolase_composite"/>
</dbReference>
<evidence type="ECO:0000259" key="2">
    <source>
        <dbReference type="Pfam" id="PF01979"/>
    </source>
</evidence>
<dbReference type="EMBL" id="JBHTOP010000007">
    <property type="protein sequence ID" value="MFD1671334.1"/>
    <property type="molecule type" value="Genomic_DNA"/>
</dbReference>
<organism evidence="3 4">
    <name type="scientific">Agrilactobacillus yilanensis</name>
    <dbReference type="NCBI Taxonomy" id="2485997"/>
    <lineage>
        <taxon>Bacteria</taxon>
        <taxon>Bacillati</taxon>
        <taxon>Bacillota</taxon>
        <taxon>Bacilli</taxon>
        <taxon>Lactobacillales</taxon>
        <taxon>Lactobacillaceae</taxon>
        <taxon>Agrilactobacillus</taxon>
    </lineage>
</organism>
<dbReference type="PANTHER" id="PTHR43794:SF11">
    <property type="entry name" value="AMIDOHYDROLASE-RELATED DOMAIN-CONTAINING PROTEIN"/>
    <property type="match status" value="1"/>
</dbReference>
<accession>A0ABW4J6P4</accession>
<dbReference type="InterPro" id="IPR032466">
    <property type="entry name" value="Metal_Hydrolase"/>
</dbReference>
<evidence type="ECO:0000313" key="3">
    <source>
        <dbReference type="EMBL" id="MFD1671334.1"/>
    </source>
</evidence>
<dbReference type="Gene3D" id="2.30.40.10">
    <property type="entry name" value="Urease, subunit C, domain 1"/>
    <property type="match status" value="1"/>
</dbReference>
<dbReference type="RefSeq" id="WP_125715468.1">
    <property type="nucleotide sequence ID" value="NZ_JBHTOP010000007.1"/>
</dbReference>
<reference evidence="4" key="1">
    <citation type="journal article" date="2019" name="Int. J. Syst. Evol. Microbiol.">
        <title>The Global Catalogue of Microorganisms (GCM) 10K type strain sequencing project: providing services to taxonomists for standard genome sequencing and annotation.</title>
        <authorList>
            <consortium name="The Broad Institute Genomics Platform"/>
            <consortium name="The Broad Institute Genome Sequencing Center for Infectious Disease"/>
            <person name="Wu L."/>
            <person name="Ma J."/>
        </authorList>
    </citation>
    <scope>NUCLEOTIDE SEQUENCE [LARGE SCALE GENOMIC DNA]</scope>
    <source>
        <strain evidence="4">CCM 8896</strain>
    </source>
</reference>
<keyword evidence="1" id="KW-0378">Hydrolase</keyword>
<evidence type="ECO:0000313" key="4">
    <source>
        <dbReference type="Proteomes" id="UP001597267"/>
    </source>
</evidence>